<dbReference type="PANTHER" id="PTHR47313:SF1">
    <property type="entry name" value="RIBOSOMAL RNA LARGE SUBUNIT METHYLTRANSFERASE K_L"/>
    <property type="match status" value="1"/>
</dbReference>
<dbReference type="SUPFAM" id="SSF53335">
    <property type="entry name" value="S-adenosyl-L-methionine-dependent methyltransferases"/>
    <property type="match status" value="1"/>
</dbReference>
<reference evidence="5 6" key="1">
    <citation type="submission" date="2020-02" db="EMBL/GenBank/DDBJ databases">
        <title>Genome analysis of Thermosulfuriphilus ammonigenes ST65T, an anaerobic thermophilic chemolithoautotrophic bacterium isolated from a deep-sea hydrothermal vent.</title>
        <authorList>
            <person name="Slobodkina G."/>
            <person name="Allioux M."/>
            <person name="Merkel A."/>
            <person name="Alain K."/>
            <person name="Jebbar M."/>
            <person name="Slobodkin A."/>
        </authorList>
    </citation>
    <scope>NUCLEOTIDE SEQUENCE [LARGE SCALE GENOMIC DNA]</scope>
    <source>
        <strain evidence="5 6">ST65</strain>
    </source>
</reference>
<dbReference type="GO" id="GO:0003676">
    <property type="term" value="F:nucleic acid binding"/>
    <property type="evidence" value="ECO:0007669"/>
    <property type="project" value="InterPro"/>
</dbReference>
<dbReference type="InterPro" id="IPR000241">
    <property type="entry name" value="RlmKL-like_Mtase"/>
</dbReference>
<dbReference type="InterPro" id="IPR029063">
    <property type="entry name" value="SAM-dependent_MTases_sf"/>
</dbReference>
<feature type="domain" description="RlmL ferredoxin-like" evidence="4">
    <location>
        <begin position="9"/>
        <end position="62"/>
    </location>
</feature>
<dbReference type="Pfam" id="PF01170">
    <property type="entry name" value="UPF0020"/>
    <property type="match status" value="1"/>
</dbReference>
<dbReference type="AlphaFoldDB" id="A0A6G7PVQ0"/>
<evidence type="ECO:0000256" key="1">
    <source>
        <dbReference type="ARBA" id="ARBA00022603"/>
    </source>
</evidence>
<keyword evidence="1 5" id="KW-0489">Methyltransferase</keyword>
<proteinExistence type="predicted"/>
<dbReference type="Gene3D" id="3.40.50.150">
    <property type="entry name" value="Vaccinia Virus protein VP39"/>
    <property type="match status" value="1"/>
</dbReference>
<dbReference type="GO" id="GO:0008990">
    <property type="term" value="F:rRNA (guanine-N2-)-methyltransferase activity"/>
    <property type="evidence" value="ECO:0007669"/>
    <property type="project" value="TreeGrafter"/>
</dbReference>
<sequence>MEGGTSLRILAVYPPGLERLGQAELAALGIKGRALAGGVEFRGDLKTLYLVNLASRLANRLLVRVADFRARSLKEYEDRISRYPWELYIPEGDGVKIRVTSLRSALYHEGAVAERTLRGICRRLKRSVSPGSGQTVVVRIERSHCLVSLDSSGGLLCQRGWRLAKGPAPLRENLAAALILLSGWQTQTPLVDPFCGAGTIAIEAALMALGRPPGERRSFAFERWKNFSPQLWQKVKELFRPQGLAPKTKIIAGDHDPKALAAARDNASRAKVAERITFVQTDFSRIHLPGRPGAIVTNPPYGRLVHPAENLKSLYHRFGSWLKRKAPGWSVALLSPWQELGEIMGISLEPIANFPHGGQRVWVLKGIIASREI</sequence>
<keyword evidence="2 5" id="KW-0808">Transferase</keyword>
<gene>
    <name evidence="5" type="ORF">G4V39_05515</name>
</gene>
<evidence type="ECO:0000259" key="4">
    <source>
        <dbReference type="Pfam" id="PF22020"/>
    </source>
</evidence>
<dbReference type="EMBL" id="CP048877">
    <property type="protein sequence ID" value="QIJ71759.1"/>
    <property type="molecule type" value="Genomic_DNA"/>
</dbReference>
<dbReference type="PANTHER" id="PTHR47313">
    <property type="entry name" value="RIBOSOMAL RNA LARGE SUBUNIT METHYLTRANSFERASE K/L"/>
    <property type="match status" value="1"/>
</dbReference>
<evidence type="ECO:0000259" key="3">
    <source>
        <dbReference type="Pfam" id="PF01170"/>
    </source>
</evidence>
<accession>A0A6G7PVQ0</accession>
<evidence type="ECO:0000313" key="6">
    <source>
        <dbReference type="Proteomes" id="UP000502179"/>
    </source>
</evidence>
<protein>
    <submittedName>
        <fullName evidence="5">Class I SAM-dependent RNA methyltransferase</fullName>
    </submittedName>
</protein>
<dbReference type="CDD" id="cd11715">
    <property type="entry name" value="THUMP_AdoMetMT"/>
    <property type="match status" value="1"/>
</dbReference>
<keyword evidence="6" id="KW-1185">Reference proteome</keyword>
<dbReference type="InterPro" id="IPR002052">
    <property type="entry name" value="DNA_methylase_N6_adenine_CS"/>
</dbReference>
<dbReference type="RefSeq" id="WP_166031977.1">
    <property type="nucleotide sequence ID" value="NZ_CP048877.1"/>
</dbReference>
<organism evidence="5 6">
    <name type="scientific">Thermosulfuriphilus ammonigenes</name>
    <dbReference type="NCBI Taxonomy" id="1936021"/>
    <lineage>
        <taxon>Bacteria</taxon>
        <taxon>Pseudomonadati</taxon>
        <taxon>Thermodesulfobacteriota</taxon>
        <taxon>Thermodesulfobacteria</taxon>
        <taxon>Thermodesulfobacteriales</taxon>
        <taxon>Thermodesulfobacteriaceae</taxon>
        <taxon>Thermosulfuriphilus</taxon>
    </lineage>
</organism>
<name>A0A6G7PVQ0_9BACT</name>
<dbReference type="KEGG" id="tav:G4V39_05515"/>
<dbReference type="Pfam" id="PF22020">
    <property type="entry name" value="RlmL_1st"/>
    <property type="match status" value="1"/>
</dbReference>
<evidence type="ECO:0000256" key="2">
    <source>
        <dbReference type="ARBA" id="ARBA00022679"/>
    </source>
</evidence>
<dbReference type="Proteomes" id="UP000502179">
    <property type="component" value="Chromosome"/>
</dbReference>
<dbReference type="InterPro" id="IPR054170">
    <property type="entry name" value="RlmL_1st"/>
</dbReference>
<dbReference type="PROSITE" id="PS00092">
    <property type="entry name" value="N6_MTASE"/>
    <property type="match status" value="1"/>
</dbReference>
<dbReference type="GO" id="GO:0070043">
    <property type="term" value="F:rRNA (guanine-N7-)-methyltransferase activity"/>
    <property type="evidence" value="ECO:0007669"/>
    <property type="project" value="TreeGrafter"/>
</dbReference>
<feature type="domain" description="Ribosomal RNA large subunit methyltransferase K/L-like methyltransferase" evidence="3">
    <location>
        <begin position="159"/>
        <end position="343"/>
    </location>
</feature>
<evidence type="ECO:0000313" key="5">
    <source>
        <dbReference type="EMBL" id="QIJ71759.1"/>
    </source>
</evidence>
<dbReference type="Gene3D" id="3.30.2130.30">
    <property type="match status" value="1"/>
</dbReference>